<keyword evidence="3 5" id="KW-0862">Zinc</keyword>
<sequence>MGRRNSYSKCQTTNIPIPGNAPSSSASHIGMSAECSTSLSSPSMPPNNDPGNLQQQRCCTTPVSTLGLNPPFTGQISDCLEKPFSSEPSCLPSSTSEACLVRISTPAQSVYPFGPSQQNVCAGCGYLIWERTLLSAVDRNWHNNCLKCYCCGGRLADLGSSFFLRSNMFLCRQDYLKLFGIAGTCNSCQSAIPPDELVMRCQTLVYHVKCFNCARCHAPLLPGERYLLLNGSLFCEHEFTRLLPTADWRCGLGPPTQTQTDTTAAAGCLSPAAAATAADRHFAVNGTGKLTSSSRQMSPPRHMLGGPCSGLSLPSTPPSGACQQIRSPPLLNENNVPSSVAMPAVTTATATVYPGPSSLEVTVRPPPGGPLAAAPAAPSVGGTGAANVNRARQKKVDARRCPLQVC</sequence>
<accession>A0A0X3P344</accession>
<keyword evidence="2" id="KW-0677">Repeat</keyword>
<evidence type="ECO:0000259" key="7">
    <source>
        <dbReference type="PROSITE" id="PS50023"/>
    </source>
</evidence>
<dbReference type="PROSITE" id="PS50023">
    <property type="entry name" value="LIM_DOMAIN_2"/>
    <property type="match status" value="2"/>
</dbReference>
<dbReference type="PROSITE" id="PS00478">
    <property type="entry name" value="LIM_DOMAIN_1"/>
    <property type="match status" value="1"/>
</dbReference>
<dbReference type="InterPro" id="IPR050945">
    <property type="entry name" value="LMO_RBTN_TF"/>
</dbReference>
<dbReference type="PANTHER" id="PTHR45787">
    <property type="entry name" value="LD11652P"/>
    <property type="match status" value="1"/>
</dbReference>
<feature type="domain" description="LIM zinc-binding" evidence="7">
    <location>
        <begin position="183"/>
        <end position="245"/>
    </location>
</feature>
<evidence type="ECO:0000256" key="4">
    <source>
        <dbReference type="ARBA" id="ARBA00023038"/>
    </source>
</evidence>
<feature type="region of interest" description="Disordered" evidence="6">
    <location>
        <begin position="1"/>
        <end position="29"/>
    </location>
</feature>
<dbReference type="Pfam" id="PF00412">
    <property type="entry name" value="LIM"/>
    <property type="match status" value="2"/>
</dbReference>
<dbReference type="PANTHER" id="PTHR45787:SF13">
    <property type="entry name" value="LD11652P"/>
    <property type="match status" value="1"/>
</dbReference>
<name>A0A0X3P344_SCHSO</name>
<evidence type="ECO:0000256" key="5">
    <source>
        <dbReference type="PROSITE-ProRule" id="PRU00125"/>
    </source>
</evidence>
<reference evidence="8" key="1">
    <citation type="submission" date="2016-01" db="EMBL/GenBank/DDBJ databases">
        <title>Reference transcriptome for the parasite Schistocephalus solidus: insights into the molecular evolution of parasitism.</title>
        <authorList>
            <person name="Hebert F.O."/>
            <person name="Grambauer S."/>
            <person name="Barber I."/>
            <person name="Landry C.R."/>
            <person name="Aubin-Horth N."/>
        </authorList>
    </citation>
    <scope>NUCLEOTIDE SEQUENCE</scope>
</reference>
<evidence type="ECO:0000256" key="6">
    <source>
        <dbReference type="SAM" id="MobiDB-lite"/>
    </source>
</evidence>
<evidence type="ECO:0000256" key="2">
    <source>
        <dbReference type="ARBA" id="ARBA00022737"/>
    </source>
</evidence>
<evidence type="ECO:0000256" key="1">
    <source>
        <dbReference type="ARBA" id="ARBA00022723"/>
    </source>
</evidence>
<dbReference type="SMART" id="SM00132">
    <property type="entry name" value="LIM"/>
    <property type="match status" value="2"/>
</dbReference>
<evidence type="ECO:0000313" key="8">
    <source>
        <dbReference type="EMBL" id="JAP44227.1"/>
    </source>
</evidence>
<protein>
    <recommendedName>
        <fullName evidence="7">LIM zinc-binding domain-containing protein</fullName>
    </recommendedName>
</protein>
<dbReference type="GO" id="GO:0046872">
    <property type="term" value="F:metal ion binding"/>
    <property type="evidence" value="ECO:0007669"/>
    <property type="project" value="UniProtKB-KW"/>
</dbReference>
<dbReference type="AlphaFoldDB" id="A0A0X3P344"/>
<gene>
    <name evidence="8" type="ORF">TR153082</name>
</gene>
<keyword evidence="1 5" id="KW-0479">Metal-binding</keyword>
<feature type="compositionally biased region" description="Polar residues" evidence="6">
    <location>
        <begin position="1"/>
        <end position="27"/>
    </location>
</feature>
<evidence type="ECO:0000256" key="3">
    <source>
        <dbReference type="ARBA" id="ARBA00022833"/>
    </source>
</evidence>
<organism evidence="8">
    <name type="scientific">Schistocephalus solidus</name>
    <name type="common">Tapeworm</name>
    <dbReference type="NCBI Taxonomy" id="70667"/>
    <lineage>
        <taxon>Eukaryota</taxon>
        <taxon>Metazoa</taxon>
        <taxon>Spiralia</taxon>
        <taxon>Lophotrochozoa</taxon>
        <taxon>Platyhelminthes</taxon>
        <taxon>Cestoda</taxon>
        <taxon>Eucestoda</taxon>
        <taxon>Diphyllobothriidea</taxon>
        <taxon>Diphyllobothriidae</taxon>
        <taxon>Schistocephalus</taxon>
    </lineage>
</organism>
<proteinExistence type="predicted"/>
<dbReference type="Gene3D" id="2.10.110.10">
    <property type="entry name" value="Cysteine Rich Protein"/>
    <property type="match status" value="2"/>
</dbReference>
<dbReference type="EMBL" id="GEEE01018998">
    <property type="protein sequence ID" value="JAP44227.1"/>
    <property type="molecule type" value="Transcribed_RNA"/>
</dbReference>
<dbReference type="InterPro" id="IPR001781">
    <property type="entry name" value="Znf_LIM"/>
</dbReference>
<keyword evidence="4 5" id="KW-0440">LIM domain</keyword>
<dbReference type="SUPFAM" id="SSF57716">
    <property type="entry name" value="Glucocorticoid receptor-like (DNA-binding domain)"/>
    <property type="match status" value="4"/>
</dbReference>
<feature type="domain" description="LIM zinc-binding" evidence="7">
    <location>
        <begin position="119"/>
        <end position="181"/>
    </location>
</feature>